<dbReference type="Pfam" id="PF10338">
    <property type="entry name" value="YBL028C_N"/>
    <property type="match status" value="1"/>
</dbReference>
<organism evidence="4">
    <name type="scientific">Vanderwaltozyma polyspora (strain ATCC 22028 / DSM 70294 / BCRC 21397 / CBS 2163 / NBRC 10782 / NRRL Y-8283 / UCD 57-17)</name>
    <name type="common">Kluyveromyces polysporus</name>
    <dbReference type="NCBI Taxonomy" id="436907"/>
    <lineage>
        <taxon>Eukaryota</taxon>
        <taxon>Fungi</taxon>
        <taxon>Dikarya</taxon>
        <taxon>Ascomycota</taxon>
        <taxon>Saccharomycotina</taxon>
        <taxon>Saccharomycetes</taxon>
        <taxon>Saccharomycetales</taxon>
        <taxon>Saccharomycetaceae</taxon>
        <taxon>Vanderwaltozyma</taxon>
    </lineage>
</organism>
<dbReference type="PANTHER" id="PTHR28219:SF1">
    <property type="entry name" value="UPF0642 PROTEIN YBL028C"/>
    <property type="match status" value="1"/>
</dbReference>
<name>A7TTB7_VANPO</name>
<proteinExistence type="predicted"/>
<dbReference type="GO" id="GO:0030687">
    <property type="term" value="C:preribosome, large subunit precursor"/>
    <property type="evidence" value="ECO:0007669"/>
    <property type="project" value="TreeGrafter"/>
</dbReference>
<dbReference type="HOGENOM" id="CLU_125052_1_0_1"/>
<keyword evidence="4" id="KW-1185">Reference proteome</keyword>
<protein>
    <recommendedName>
        <fullName evidence="2">DUF2423 domain-containing protein</fullName>
    </recommendedName>
</protein>
<gene>
    <name evidence="3" type="ORF">Kpol_243p1</name>
</gene>
<dbReference type="RefSeq" id="XP_001642345.1">
    <property type="nucleotide sequence ID" value="XM_001642295.1"/>
</dbReference>
<evidence type="ECO:0000313" key="3">
    <source>
        <dbReference type="EMBL" id="EDO14487.1"/>
    </source>
</evidence>
<dbReference type="KEGG" id="vpo:Kpol_243p1"/>
<evidence type="ECO:0000313" key="4">
    <source>
        <dbReference type="Proteomes" id="UP000000267"/>
    </source>
</evidence>
<feature type="domain" description="DUF2423" evidence="2">
    <location>
        <begin position="1"/>
        <end position="44"/>
    </location>
</feature>
<accession>A7TTB7</accession>
<feature type="compositionally biased region" description="Basic and acidic residues" evidence="1">
    <location>
        <begin position="68"/>
        <end position="78"/>
    </location>
</feature>
<reference evidence="3 4" key="1">
    <citation type="journal article" date="2007" name="Proc. Natl. Acad. Sci. U.S.A.">
        <title>Independent sorting-out of thousands of duplicated gene pairs in two yeast species descended from a whole-genome duplication.</title>
        <authorList>
            <person name="Scannell D.R."/>
            <person name="Frank A.C."/>
            <person name="Conant G.C."/>
            <person name="Byrne K.P."/>
            <person name="Woolfit M."/>
            <person name="Wolfe K.H."/>
        </authorList>
    </citation>
    <scope>NUCLEOTIDE SEQUENCE [LARGE SCALE GENOMIC DNA]</scope>
    <source>
        <strain evidence="4">ATCC 22028 / DSM 70294 / BCRC 21397 / CBS 2163 / NBRC 10782 / NRRL Y-8283 / UCD 57-17</strain>
    </source>
</reference>
<dbReference type="GeneID" id="5542486"/>
<dbReference type="EMBL" id="DS480558">
    <property type="protein sequence ID" value="EDO14487.1"/>
    <property type="molecule type" value="Genomic_DNA"/>
</dbReference>
<dbReference type="PhylomeDB" id="A7TTB7"/>
<sequence length="108" mass="12400">MAKSLRASTRLNAKSVIRKGVFQKVVDDRASRVADKLKKDLINQKLKDLKEKEGMEIDEATLLKNEEEAKKEANDKKVSTSGWRDARHHNYKKAKLGKNKKKGSFTRF</sequence>
<feature type="compositionally biased region" description="Basic residues" evidence="1">
    <location>
        <begin position="86"/>
        <end position="108"/>
    </location>
</feature>
<evidence type="ECO:0000256" key="1">
    <source>
        <dbReference type="SAM" id="MobiDB-lite"/>
    </source>
</evidence>
<dbReference type="FunCoup" id="A7TTB7">
    <property type="interactions" value="106"/>
</dbReference>
<feature type="region of interest" description="Disordered" evidence="1">
    <location>
        <begin position="68"/>
        <end position="108"/>
    </location>
</feature>
<dbReference type="InterPro" id="IPR019434">
    <property type="entry name" value="DUF2423"/>
</dbReference>
<dbReference type="AlphaFoldDB" id="A7TTB7"/>
<dbReference type="Proteomes" id="UP000000267">
    <property type="component" value="Unassembled WGS sequence"/>
</dbReference>
<evidence type="ECO:0000259" key="2">
    <source>
        <dbReference type="Pfam" id="PF10338"/>
    </source>
</evidence>
<dbReference type="PANTHER" id="PTHR28219">
    <property type="entry name" value="UPF0642 PROTEIN YBL028C"/>
    <property type="match status" value="1"/>
</dbReference>
<dbReference type="OrthoDB" id="4087970at2759"/>
<dbReference type="eggNOG" id="ENOG502S5RC">
    <property type="taxonomic scope" value="Eukaryota"/>
</dbReference>
<dbReference type="STRING" id="436907.A7TTB7"/>
<dbReference type="OMA" id="GWRDARH"/>
<dbReference type="InParanoid" id="A7TTB7"/>